<reference evidence="1 2" key="1">
    <citation type="submission" date="2017-06" db="EMBL/GenBank/DDBJ databases">
        <authorList>
            <person name="Kim H.J."/>
            <person name="Triplett B.A."/>
        </authorList>
    </citation>
    <scope>NUCLEOTIDE SEQUENCE [LARGE SCALE GENOMIC DNA]</scope>
    <source>
        <strain evidence="1 2">CGMCC 4.5593</strain>
    </source>
</reference>
<gene>
    <name evidence="1" type="ORF">SAMN05421812_101511</name>
</gene>
<organism evidence="1 2">
    <name type="scientific">Asanoa hainanensis</name>
    <dbReference type="NCBI Taxonomy" id="560556"/>
    <lineage>
        <taxon>Bacteria</taxon>
        <taxon>Bacillati</taxon>
        <taxon>Actinomycetota</taxon>
        <taxon>Actinomycetes</taxon>
        <taxon>Micromonosporales</taxon>
        <taxon>Micromonosporaceae</taxon>
        <taxon>Asanoa</taxon>
    </lineage>
</organism>
<dbReference type="RefSeq" id="WP_089244173.1">
    <property type="nucleotide sequence ID" value="NZ_FZPH01000001.1"/>
</dbReference>
<sequence>MSTRSVHAKLVDGYQVDVTAGAYSLRVDEPETVAGGTGTGPQPTDYLLTAAASCFAMAIAYSARKRGLALPPLEVNATGTYDGPAFAEIALEVVVDLPDAEIERLIAAGERVCYVTNTLRRGPSVTIHHSSPVA</sequence>
<dbReference type="Proteomes" id="UP000198362">
    <property type="component" value="Unassembled WGS sequence"/>
</dbReference>
<dbReference type="PANTHER" id="PTHR35368">
    <property type="entry name" value="HYDROPEROXIDE REDUCTASE"/>
    <property type="match status" value="1"/>
</dbReference>
<accession>A0A239GQQ7</accession>
<dbReference type="EMBL" id="FZPH01000001">
    <property type="protein sequence ID" value="SNS71152.1"/>
    <property type="molecule type" value="Genomic_DNA"/>
</dbReference>
<proteinExistence type="predicted"/>
<protein>
    <submittedName>
        <fullName evidence="1">Osmotically inducible protein OsmC</fullName>
    </submittedName>
</protein>
<dbReference type="OrthoDB" id="1358603at2"/>
<dbReference type="InterPro" id="IPR036102">
    <property type="entry name" value="OsmC/Ohrsf"/>
</dbReference>
<dbReference type="AlphaFoldDB" id="A0A239GQQ7"/>
<keyword evidence="2" id="KW-1185">Reference proteome</keyword>
<dbReference type="Gene3D" id="3.30.300.20">
    <property type="match status" value="1"/>
</dbReference>
<evidence type="ECO:0000313" key="1">
    <source>
        <dbReference type="EMBL" id="SNS71152.1"/>
    </source>
</evidence>
<dbReference type="InterPro" id="IPR052924">
    <property type="entry name" value="OsmC/Ohr_hydroprdx_reductase"/>
</dbReference>
<dbReference type="PANTHER" id="PTHR35368:SF1">
    <property type="entry name" value="HYDROPEROXIDE REDUCTASE"/>
    <property type="match status" value="1"/>
</dbReference>
<dbReference type="InterPro" id="IPR003718">
    <property type="entry name" value="OsmC/Ohr_fam"/>
</dbReference>
<dbReference type="InterPro" id="IPR015946">
    <property type="entry name" value="KH_dom-like_a/b"/>
</dbReference>
<dbReference type="SUPFAM" id="SSF82784">
    <property type="entry name" value="OsmC-like"/>
    <property type="match status" value="1"/>
</dbReference>
<name>A0A239GQQ7_9ACTN</name>
<dbReference type="Pfam" id="PF02566">
    <property type="entry name" value="OsmC"/>
    <property type="match status" value="1"/>
</dbReference>
<evidence type="ECO:0000313" key="2">
    <source>
        <dbReference type="Proteomes" id="UP000198362"/>
    </source>
</evidence>